<organism evidence="3 4">
    <name type="scientific">Candidatus Synechococcus spongiarum</name>
    <dbReference type="NCBI Taxonomy" id="431041"/>
    <lineage>
        <taxon>Bacteria</taxon>
        <taxon>Bacillati</taxon>
        <taxon>Cyanobacteriota</taxon>
        <taxon>Cyanophyceae</taxon>
        <taxon>Synechococcales</taxon>
        <taxon>Synechococcaceae</taxon>
        <taxon>Synechococcus</taxon>
    </lineage>
</organism>
<proteinExistence type="predicted"/>
<dbReference type="AlphaFoldDB" id="A0A164Y117"/>
<feature type="domain" description="Peptidyl-prolyl cis-trans isomerase CYP38-like PsbQ-like" evidence="2">
    <location>
        <begin position="53"/>
        <end position="95"/>
    </location>
</feature>
<dbReference type="Pfam" id="PF21329">
    <property type="entry name" value="CYP38_PsbQ-like"/>
    <property type="match status" value="1"/>
</dbReference>
<evidence type="ECO:0000259" key="2">
    <source>
        <dbReference type="Pfam" id="PF21329"/>
    </source>
</evidence>
<accession>A0A164Y117</accession>
<feature type="non-terminal residue" evidence="3">
    <location>
        <position position="99"/>
    </location>
</feature>
<evidence type="ECO:0000313" key="4">
    <source>
        <dbReference type="Proteomes" id="UP000182631"/>
    </source>
</evidence>
<gene>
    <name evidence="3" type="ORF">FLM9_214</name>
</gene>
<dbReference type="Proteomes" id="UP000182631">
    <property type="component" value="Unassembled WGS sequence"/>
</dbReference>
<protein>
    <submittedName>
        <fullName evidence="3">Peptidyl-prolyl cis-trans isomerase</fullName>
    </submittedName>
</protein>
<dbReference type="EMBL" id="FITM01000024">
    <property type="protein sequence ID" value="SAY38356.1"/>
    <property type="molecule type" value="Genomic_DNA"/>
</dbReference>
<keyword evidence="3" id="KW-0413">Isomerase</keyword>
<feature type="region of interest" description="Disordered" evidence="1">
    <location>
        <begin position="76"/>
        <end position="99"/>
    </location>
</feature>
<evidence type="ECO:0000256" key="1">
    <source>
        <dbReference type="SAM" id="MobiDB-lite"/>
    </source>
</evidence>
<feature type="compositionally biased region" description="Basic residues" evidence="1">
    <location>
        <begin position="86"/>
        <end position="99"/>
    </location>
</feature>
<evidence type="ECO:0000313" key="3">
    <source>
        <dbReference type="EMBL" id="SAY38356.1"/>
    </source>
</evidence>
<sequence>MAFPGFTPCSPRLPGLQHRPWRWCWSLVLALVLLIPLPQPAAAALPAGDPVTDPRALLRDALPMDQQQLRDLQHTMEGSSTDLRAKRWSRLTKRAQHLQ</sequence>
<keyword evidence="4" id="KW-1185">Reference proteome</keyword>
<dbReference type="InterPro" id="IPR048563">
    <property type="entry name" value="CYP38_PsbQ-like"/>
</dbReference>
<dbReference type="GO" id="GO:0016853">
    <property type="term" value="F:isomerase activity"/>
    <property type="evidence" value="ECO:0007669"/>
    <property type="project" value="UniProtKB-KW"/>
</dbReference>
<name>A0A164Y117_9SYNE</name>
<reference evidence="4" key="1">
    <citation type="submission" date="2016-02" db="EMBL/GenBank/DDBJ databases">
        <authorList>
            <person name="liu f."/>
        </authorList>
    </citation>
    <scope>NUCLEOTIDE SEQUENCE [LARGE SCALE GENOMIC DNA]</scope>
</reference>